<accession>X1RPI5</accession>
<feature type="non-terminal residue" evidence="1">
    <location>
        <position position="30"/>
    </location>
</feature>
<protein>
    <submittedName>
        <fullName evidence="1">Uncharacterized protein</fullName>
    </submittedName>
</protein>
<comment type="caution">
    <text evidence="1">The sequence shown here is derived from an EMBL/GenBank/DDBJ whole genome shotgun (WGS) entry which is preliminary data.</text>
</comment>
<gene>
    <name evidence="1" type="ORF">S06H3_67190</name>
</gene>
<proteinExistence type="predicted"/>
<organism evidence="1">
    <name type="scientific">marine sediment metagenome</name>
    <dbReference type="NCBI Taxonomy" id="412755"/>
    <lineage>
        <taxon>unclassified sequences</taxon>
        <taxon>metagenomes</taxon>
        <taxon>ecological metagenomes</taxon>
    </lineage>
</organism>
<feature type="non-terminal residue" evidence="1">
    <location>
        <position position="1"/>
    </location>
</feature>
<sequence length="30" mass="3275">PGMVLDEAVKDISGRLLLKKGKNIQPANIR</sequence>
<reference evidence="1" key="1">
    <citation type="journal article" date="2014" name="Front. Microbiol.">
        <title>High frequency of phylogenetically diverse reductive dehalogenase-homologous genes in deep subseafloor sedimentary metagenomes.</title>
        <authorList>
            <person name="Kawai M."/>
            <person name="Futagami T."/>
            <person name="Toyoda A."/>
            <person name="Takaki Y."/>
            <person name="Nishi S."/>
            <person name="Hori S."/>
            <person name="Arai W."/>
            <person name="Tsubouchi T."/>
            <person name="Morono Y."/>
            <person name="Uchiyama I."/>
            <person name="Ito T."/>
            <person name="Fujiyama A."/>
            <person name="Inagaki F."/>
            <person name="Takami H."/>
        </authorList>
    </citation>
    <scope>NUCLEOTIDE SEQUENCE</scope>
    <source>
        <strain evidence="1">Expedition CK06-06</strain>
    </source>
</reference>
<dbReference type="EMBL" id="BARV01046346">
    <property type="protein sequence ID" value="GAI65075.1"/>
    <property type="molecule type" value="Genomic_DNA"/>
</dbReference>
<evidence type="ECO:0000313" key="1">
    <source>
        <dbReference type="EMBL" id="GAI65075.1"/>
    </source>
</evidence>
<name>X1RPI5_9ZZZZ</name>
<dbReference type="AlphaFoldDB" id="X1RPI5"/>